<evidence type="ECO:0000256" key="2">
    <source>
        <dbReference type="ARBA" id="ARBA00022908"/>
    </source>
</evidence>
<dbReference type="InterPro" id="IPR050808">
    <property type="entry name" value="Phage_Integrase"/>
</dbReference>
<dbReference type="Gene3D" id="1.10.150.130">
    <property type="match status" value="1"/>
</dbReference>
<dbReference type="Proteomes" id="UP000032427">
    <property type="component" value="Plasmid pAWOD920"/>
</dbReference>
<dbReference type="OrthoDB" id="9795573at2"/>
<evidence type="ECO:0000259" key="5">
    <source>
        <dbReference type="PROSITE" id="PS51898"/>
    </source>
</evidence>
<dbReference type="InterPro" id="IPR011010">
    <property type="entry name" value="DNA_brk_join_enz"/>
</dbReference>
<dbReference type="SUPFAM" id="SSF56349">
    <property type="entry name" value="DNA breaking-rejoining enzymes"/>
    <property type="match status" value="1"/>
</dbReference>
<gene>
    <name evidence="6" type="ORF">AWOD_p920_42</name>
</gene>
<dbReference type="Pfam" id="PF00589">
    <property type="entry name" value="Phage_integrase"/>
    <property type="match status" value="1"/>
</dbReference>
<proteinExistence type="inferred from homology"/>
<feature type="domain" description="Tyr recombinase" evidence="5">
    <location>
        <begin position="187"/>
        <end position="359"/>
    </location>
</feature>
<dbReference type="PATRIC" id="fig|80852.17.peg.4205"/>
<dbReference type="KEGG" id="awd:AWOD_p920_42"/>
<dbReference type="EMBL" id="LN554848">
    <property type="protein sequence ID" value="CED57968.1"/>
    <property type="molecule type" value="Genomic_DNA"/>
</dbReference>
<dbReference type="PANTHER" id="PTHR30629:SF2">
    <property type="entry name" value="PROPHAGE INTEGRASE INTS-RELATED"/>
    <property type="match status" value="1"/>
</dbReference>
<keyword evidence="6" id="KW-0614">Plasmid</keyword>
<comment type="similarity">
    <text evidence="1">Belongs to the 'phage' integrase family.</text>
</comment>
<evidence type="ECO:0000256" key="4">
    <source>
        <dbReference type="ARBA" id="ARBA00023172"/>
    </source>
</evidence>
<evidence type="ECO:0000256" key="3">
    <source>
        <dbReference type="ARBA" id="ARBA00023125"/>
    </source>
</evidence>
<dbReference type="AlphaFoldDB" id="A0A090K2M1"/>
<dbReference type="GO" id="GO:0015074">
    <property type="term" value="P:DNA integration"/>
    <property type="evidence" value="ECO:0007669"/>
    <property type="project" value="UniProtKB-KW"/>
</dbReference>
<dbReference type="InterPro" id="IPR038488">
    <property type="entry name" value="Integrase_DNA-bd_sf"/>
</dbReference>
<dbReference type="GO" id="GO:0003677">
    <property type="term" value="F:DNA binding"/>
    <property type="evidence" value="ECO:0007669"/>
    <property type="project" value="UniProtKB-KW"/>
</dbReference>
<dbReference type="InterPro" id="IPR002104">
    <property type="entry name" value="Integrase_catalytic"/>
</dbReference>
<organism evidence="6 7">
    <name type="scientific">Aliivibrio wodanis</name>
    <dbReference type="NCBI Taxonomy" id="80852"/>
    <lineage>
        <taxon>Bacteria</taxon>
        <taxon>Pseudomonadati</taxon>
        <taxon>Pseudomonadota</taxon>
        <taxon>Gammaproteobacteria</taxon>
        <taxon>Vibrionales</taxon>
        <taxon>Vibrionaceae</taxon>
        <taxon>Aliivibrio</taxon>
    </lineage>
</organism>
<keyword evidence="7" id="KW-1185">Reference proteome</keyword>
<name>A0A090K2M1_9GAMM</name>
<dbReference type="GO" id="GO:0006310">
    <property type="term" value="P:DNA recombination"/>
    <property type="evidence" value="ECO:0007669"/>
    <property type="project" value="UniProtKB-KW"/>
</dbReference>
<keyword evidence="4" id="KW-0233">DNA recombination</keyword>
<sequence>MARIKLTQKFVNQCAANGQTQYFFDKTIPSFYIKVMPKGAISYHVRYQYQGERHSYHLGKSTSISMDEARACAIEKQAAQQGHIITDIDFITYGELFFKRYARHWKQARTGKLNLSIFNNKLVPEFGHCNVKDIDASQVKRWLSKQSRKDHTPLALLSVMMKQAQEYGYRLNNSNPCKGLRKRNYDVRMRYLTKNELHRLWSVLDNSAEPPLMVILFRLLIVTGCRCSEIRLLRQQEYRHEHLYLTDSKTGAKTVYLSDVAMGLLEQARQLSDDAVLFFPSLTSVPISYAAVLSAWKRFRFHAELEDVNIHDLRHSYASFALQSGEHLLTIGQLLGHSEASTTLRYAHLANEHVYVAAEKVSSQLARGLSL</sequence>
<dbReference type="HOGENOM" id="CLU_027562_17_7_6"/>
<dbReference type="PANTHER" id="PTHR30629">
    <property type="entry name" value="PROPHAGE INTEGRASE"/>
    <property type="match status" value="1"/>
</dbReference>
<evidence type="ECO:0000313" key="6">
    <source>
        <dbReference type="EMBL" id="CED57968.1"/>
    </source>
</evidence>
<keyword evidence="3" id="KW-0238">DNA-binding</keyword>
<dbReference type="Gene3D" id="3.30.160.390">
    <property type="entry name" value="Integrase, DNA-binding domain"/>
    <property type="match status" value="1"/>
</dbReference>
<evidence type="ECO:0000313" key="7">
    <source>
        <dbReference type="Proteomes" id="UP000032427"/>
    </source>
</evidence>
<keyword evidence="2" id="KW-0229">DNA integration</keyword>
<evidence type="ECO:0000256" key="1">
    <source>
        <dbReference type="ARBA" id="ARBA00008857"/>
    </source>
</evidence>
<geneLocation type="plasmid" evidence="6 7">
    <name>pAWOD920</name>
</geneLocation>
<protein>
    <submittedName>
        <fullName evidence="6">Phage integrase</fullName>
    </submittedName>
</protein>
<dbReference type="InterPro" id="IPR013762">
    <property type="entry name" value="Integrase-like_cat_sf"/>
</dbReference>
<dbReference type="PROSITE" id="PS51898">
    <property type="entry name" value="TYR_RECOMBINASE"/>
    <property type="match status" value="1"/>
</dbReference>
<dbReference type="InterPro" id="IPR010998">
    <property type="entry name" value="Integrase_recombinase_N"/>
</dbReference>
<accession>A0A090K2M1</accession>
<reference evidence="7" key="1">
    <citation type="submission" date="2014-09" db="EMBL/GenBank/DDBJ databases">
        <authorList>
            <person name="Hjerde E."/>
        </authorList>
    </citation>
    <scope>NUCLEOTIDE SEQUENCE [LARGE SCALE GENOMIC DNA]</scope>
    <source>
        <strain evidence="7">06/09/139</strain>
        <plasmid evidence="7">pAWOD920</plasmid>
    </source>
</reference>
<dbReference type="GeneID" id="28543613"/>
<dbReference type="CDD" id="cd00796">
    <property type="entry name" value="INT_Rci_Hp1_C"/>
    <property type="match status" value="1"/>
</dbReference>
<dbReference type="Gene3D" id="1.10.443.10">
    <property type="entry name" value="Intergrase catalytic core"/>
    <property type="match status" value="1"/>
</dbReference>